<feature type="region of interest" description="Disordered" evidence="1">
    <location>
        <begin position="204"/>
        <end position="288"/>
    </location>
</feature>
<dbReference type="InterPro" id="IPR051744">
    <property type="entry name" value="AP2_assoc_SerThr_kinase"/>
</dbReference>
<feature type="compositionally biased region" description="Low complexity" evidence="1">
    <location>
        <begin position="839"/>
        <end position="884"/>
    </location>
</feature>
<feature type="compositionally biased region" description="Acidic residues" evidence="1">
    <location>
        <begin position="898"/>
        <end position="919"/>
    </location>
</feature>
<dbReference type="GO" id="GO:0016301">
    <property type="term" value="F:kinase activity"/>
    <property type="evidence" value="ECO:0007669"/>
    <property type="project" value="UniProtKB-KW"/>
</dbReference>
<evidence type="ECO:0000313" key="4">
    <source>
        <dbReference type="Proteomes" id="UP000887458"/>
    </source>
</evidence>
<feature type="non-terminal residue" evidence="3">
    <location>
        <position position="1228"/>
    </location>
</feature>
<proteinExistence type="predicted"/>
<dbReference type="InterPro" id="IPR008271">
    <property type="entry name" value="Ser/Thr_kinase_AS"/>
</dbReference>
<dbReference type="InterPro" id="IPR011009">
    <property type="entry name" value="Kinase-like_dom_sf"/>
</dbReference>
<sequence>NNGIRYALKRLYVNNEQDLSICKREIDIARKLGSHKNIVKLVESTINYCGNEVYEIFMLMQHCKGQLLHLMNDRLQTGFNEMEIIRILCDVCEAVGRLHHNDPPIIHRDLKIENILISDDGNYMLCDFGSATTKSLQLSDNGGRKSALSIEDEIKHPDDRPDIYQISYLAFNLKGEESPISNRNNVSKPNWSDLRIPLTETQSREIRHHQRSSNNDHHRSNQSTTTTTTNSSTSSSNNLSTVSSSSNNHQSKQQQQAANHYHGESDKTTTTTTTVTPRQRPKASININSVLPTSPVAFQRSITPSSSLSISNHPETTISATNLSVKDSGTINNNSSSRVSHTGGLTNSHSFSSGSQLFASTNNNANKLLEQQQHKQTQKSMNTVLINDEADIHLDQFVHQRHHKQQQQQQQSSTTNNNPFIVDTLSLSSNPPTRNQSSTLLDATTNITVSNYHQHHRRNMSDSSAFNQSNTINDSNGIKMFTIQTNSNNSNRSSNEFISNDCIDQQQLSSLTRIRSLNPFEDNNNNPKQQPSSTSLLFEDQLFGKEFDRIRLTNDTKLADNPFDQVPVNQERLKEYLEKQQQNSDNDFYICENKPFTQQPVNVIVTANHHHSSRIHSDFETLSLSPPSMNTLNNHNQHQHQHSLDNSSEENDRRLDEEVERSLIPQVIFDQMNNKDLFGSIPFTDKELINQTIQHQKDTSTAVALVDPNERRTLLISNPTITNRFENSFSDLPVSTIIQESITAPTTTTTTSNTISPPSILISNDSKNISVPRSTTDLFGAVPFETSSSSSSTKSIKQQQNQIVKIPQLTPPSLSLIATTKTSSLSSAINPITTTATTAAKQPTTATTTSNVIQTSSSSSSTISTGSGVNNNNKLNRNQLQRSNLKIKSKVAKKYEVDESDDEVDGLLDPNESEDLLMDGDDRSIANEQSSLANKKKNKKDKKEKCDKKSKEKDKKSKDKTIQNENKQINEKKVKEKDKKKKDKDKKKDKESGKKKKKSTNIVNDDDQVIVVGGGGDSDQVPAPGSGKITTITSAETTTIPIHSKKIGLVSKITVDKSNNGGNNNKDKSNRSKQAFANMSFEDETTHHPTANHRHVHFIQHHPFKIGAKTIPTSRRQIVNDPKELPDRYSSTPGGTLYSTTPGGTRIIYERNFLMNLKNSPLARSPPNMAFIPGVTNIEPNEQNPKYDILDPTKNKITTQKIIKNNNVNRKHHNHHHRDEQPQFDIDI</sequence>
<evidence type="ECO:0000256" key="1">
    <source>
        <dbReference type="SAM" id="MobiDB-lite"/>
    </source>
</evidence>
<dbReference type="EMBL" id="NJHN03000112">
    <property type="protein sequence ID" value="KAH9414235.1"/>
    <property type="molecule type" value="Genomic_DNA"/>
</dbReference>
<feature type="domain" description="Protein kinase" evidence="2">
    <location>
        <begin position="1"/>
        <end position="297"/>
    </location>
</feature>
<organism evidence="3 4">
    <name type="scientific">Dermatophagoides pteronyssinus</name>
    <name type="common">European house dust mite</name>
    <dbReference type="NCBI Taxonomy" id="6956"/>
    <lineage>
        <taxon>Eukaryota</taxon>
        <taxon>Metazoa</taxon>
        <taxon>Ecdysozoa</taxon>
        <taxon>Arthropoda</taxon>
        <taxon>Chelicerata</taxon>
        <taxon>Arachnida</taxon>
        <taxon>Acari</taxon>
        <taxon>Acariformes</taxon>
        <taxon>Sarcoptiformes</taxon>
        <taxon>Astigmata</taxon>
        <taxon>Psoroptidia</taxon>
        <taxon>Analgoidea</taxon>
        <taxon>Pyroglyphidae</taxon>
        <taxon>Dermatophagoidinae</taxon>
        <taxon>Dermatophagoides</taxon>
    </lineage>
</organism>
<feature type="compositionally biased region" description="Basic and acidic residues" evidence="1">
    <location>
        <begin position="941"/>
        <end position="977"/>
    </location>
</feature>
<dbReference type="PROSITE" id="PS00108">
    <property type="entry name" value="PROTEIN_KINASE_ST"/>
    <property type="match status" value="1"/>
</dbReference>
<dbReference type="InterPro" id="IPR000719">
    <property type="entry name" value="Prot_kinase_dom"/>
</dbReference>
<feature type="compositionally biased region" description="Low complexity" evidence="1">
    <location>
        <begin position="221"/>
        <end position="256"/>
    </location>
</feature>
<dbReference type="InterPro" id="IPR008606">
    <property type="entry name" value="EIF4EBP"/>
</dbReference>
<dbReference type="SMART" id="SM00220">
    <property type="entry name" value="S_TKc"/>
    <property type="match status" value="1"/>
</dbReference>
<reference evidence="3 4" key="1">
    <citation type="journal article" date="2018" name="J. Allergy Clin. Immunol.">
        <title>High-quality assembly of Dermatophagoides pteronyssinus genome and transcriptome reveals a wide range of novel allergens.</title>
        <authorList>
            <person name="Liu X.Y."/>
            <person name="Yang K.Y."/>
            <person name="Wang M.Q."/>
            <person name="Kwok J.S."/>
            <person name="Zeng X."/>
            <person name="Yang Z."/>
            <person name="Xiao X.J."/>
            <person name="Lau C.P."/>
            <person name="Li Y."/>
            <person name="Huang Z.M."/>
            <person name="Ba J.G."/>
            <person name="Yim A.K."/>
            <person name="Ouyang C.Y."/>
            <person name="Ngai S.M."/>
            <person name="Chan T.F."/>
            <person name="Leung E.L."/>
            <person name="Liu L."/>
            <person name="Liu Z.G."/>
            <person name="Tsui S.K."/>
        </authorList>
    </citation>
    <scope>NUCLEOTIDE SEQUENCE [LARGE SCALE GENOMIC DNA]</scope>
    <source>
        <strain evidence="3">Derp</strain>
    </source>
</reference>
<protein>
    <submittedName>
        <fullName evidence="3">BMP-2-inducible protein kinase</fullName>
    </submittedName>
</protein>
<feature type="compositionally biased region" description="Polar residues" evidence="1">
    <location>
        <begin position="412"/>
        <end position="442"/>
    </location>
</feature>
<keyword evidence="4" id="KW-1185">Reference proteome</keyword>
<evidence type="ECO:0000259" key="2">
    <source>
        <dbReference type="PROSITE" id="PS50011"/>
    </source>
</evidence>
<evidence type="ECO:0000313" key="3">
    <source>
        <dbReference type="EMBL" id="KAH9414235.1"/>
    </source>
</evidence>
<accession>A0ABQ8IV97</accession>
<dbReference type="PANTHER" id="PTHR47907">
    <property type="entry name" value="PROTEIN KINASE DOMAIN-CONTAINING PROTEIN"/>
    <property type="match status" value="1"/>
</dbReference>
<dbReference type="Gene3D" id="1.10.510.10">
    <property type="entry name" value="Transferase(Phosphotransferase) domain 1"/>
    <property type="match status" value="1"/>
</dbReference>
<feature type="compositionally biased region" description="Polar residues" evidence="1">
    <location>
        <begin position="620"/>
        <end position="632"/>
    </location>
</feature>
<feature type="region of interest" description="Disordered" evidence="1">
    <location>
        <begin position="399"/>
        <end position="442"/>
    </location>
</feature>
<dbReference type="PANTHER" id="PTHR47907:SF5">
    <property type="entry name" value="AP2 ASSOCIATED KINASE 1"/>
    <property type="match status" value="1"/>
</dbReference>
<keyword evidence="3" id="KW-0418">Kinase</keyword>
<feature type="region of interest" description="Disordered" evidence="1">
    <location>
        <begin position="839"/>
        <end position="1007"/>
    </location>
</feature>
<dbReference type="Pfam" id="PF05456">
    <property type="entry name" value="eIF_4EBP"/>
    <property type="match status" value="1"/>
</dbReference>
<reference evidence="3 4" key="2">
    <citation type="journal article" date="2022" name="Mol. Biol. Evol.">
        <title>Comparative Genomics Reveals Insights into the Divergent Evolution of Astigmatic Mites and Household Pest Adaptations.</title>
        <authorList>
            <person name="Xiong Q."/>
            <person name="Wan A.T."/>
            <person name="Liu X."/>
            <person name="Fung C.S."/>
            <person name="Xiao X."/>
            <person name="Malainual N."/>
            <person name="Hou J."/>
            <person name="Wang L."/>
            <person name="Wang M."/>
            <person name="Yang K.Y."/>
            <person name="Cui Y."/>
            <person name="Leung E.L."/>
            <person name="Nong W."/>
            <person name="Shin S.K."/>
            <person name="Au S.W."/>
            <person name="Jeong K.Y."/>
            <person name="Chew F.T."/>
            <person name="Hui J.H."/>
            <person name="Leung T.F."/>
            <person name="Tungtrongchitr A."/>
            <person name="Zhong N."/>
            <person name="Liu Z."/>
            <person name="Tsui S.K."/>
        </authorList>
    </citation>
    <scope>NUCLEOTIDE SEQUENCE [LARGE SCALE GENOMIC DNA]</scope>
    <source>
        <strain evidence="3">Derp</strain>
    </source>
</reference>
<name>A0ABQ8IV97_DERPT</name>
<comment type="caution">
    <text evidence="3">The sequence shown here is derived from an EMBL/GenBank/DDBJ whole genome shotgun (WGS) entry which is preliminary data.</text>
</comment>
<keyword evidence="3" id="KW-0808">Transferase</keyword>
<dbReference type="SUPFAM" id="SSF56112">
    <property type="entry name" value="Protein kinase-like (PK-like)"/>
    <property type="match status" value="1"/>
</dbReference>
<feature type="region of interest" description="Disordered" evidence="1">
    <location>
        <begin position="617"/>
        <end position="657"/>
    </location>
</feature>
<feature type="region of interest" description="Disordered" evidence="1">
    <location>
        <begin position="327"/>
        <end position="351"/>
    </location>
</feature>
<dbReference type="PROSITE" id="PS50011">
    <property type="entry name" value="PROTEIN_KINASE_DOM"/>
    <property type="match status" value="1"/>
</dbReference>
<feature type="region of interest" description="Disordered" evidence="1">
    <location>
        <begin position="1209"/>
        <end position="1228"/>
    </location>
</feature>
<feature type="non-terminal residue" evidence="3">
    <location>
        <position position="1"/>
    </location>
</feature>
<dbReference type="Pfam" id="PF00069">
    <property type="entry name" value="Pkinase"/>
    <property type="match status" value="1"/>
</dbReference>
<dbReference type="Proteomes" id="UP000887458">
    <property type="component" value="Unassembled WGS sequence"/>
</dbReference>
<gene>
    <name evidence="3" type="primary">BMP2K</name>
    <name evidence="3" type="ORF">DERP_008430</name>
</gene>